<evidence type="ECO:0000313" key="8">
    <source>
        <dbReference type="Proteomes" id="UP000656813"/>
    </source>
</evidence>
<reference evidence="7" key="1">
    <citation type="journal article" date="2014" name="Int. J. Syst. Evol. Microbiol.">
        <title>Complete genome sequence of Corynebacterium casei LMG S-19264T (=DSM 44701T), isolated from a smear-ripened cheese.</title>
        <authorList>
            <consortium name="US DOE Joint Genome Institute (JGI-PGF)"/>
            <person name="Walter F."/>
            <person name="Albersmeier A."/>
            <person name="Kalinowski J."/>
            <person name="Ruckert C."/>
        </authorList>
    </citation>
    <scope>NUCLEOTIDE SEQUENCE</scope>
    <source>
        <strain evidence="7">CGMCC 1.12777</strain>
    </source>
</reference>
<dbReference type="EMBL" id="BMFV01000007">
    <property type="protein sequence ID" value="GGH78984.1"/>
    <property type="molecule type" value="Genomic_DNA"/>
</dbReference>
<evidence type="ECO:0000256" key="3">
    <source>
        <dbReference type="ARBA" id="ARBA00022679"/>
    </source>
</evidence>
<dbReference type="GO" id="GO:0046872">
    <property type="term" value="F:metal ion binding"/>
    <property type="evidence" value="ECO:0007669"/>
    <property type="project" value="UniProtKB-KW"/>
</dbReference>
<keyword evidence="5" id="KW-0460">Magnesium</keyword>
<dbReference type="InterPro" id="IPR000092">
    <property type="entry name" value="Polyprenyl_synt"/>
</dbReference>
<keyword evidence="4" id="KW-0479">Metal-binding</keyword>
<proteinExistence type="inferred from homology"/>
<comment type="similarity">
    <text evidence="2 6">Belongs to the FPP/GGPP synthase family.</text>
</comment>
<accession>A0A8J3EKZ6</accession>
<dbReference type="CDD" id="cd00685">
    <property type="entry name" value="Trans_IPPS_HT"/>
    <property type="match status" value="1"/>
</dbReference>
<comment type="caution">
    <text evidence="7">The sequence shown here is derived from an EMBL/GenBank/DDBJ whole genome shotgun (WGS) entry which is preliminary data.</text>
</comment>
<evidence type="ECO:0000256" key="5">
    <source>
        <dbReference type="ARBA" id="ARBA00022842"/>
    </source>
</evidence>
<dbReference type="Pfam" id="PF00348">
    <property type="entry name" value="polyprenyl_synt"/>
    <property type="match status" value="1"/>
</dbReference>
<name>A0A8J3EKZ6_9BACL</name>
<sequence>MSLATIYKEIKHELNAIEKLLETVVEADQDILTQASSQLLKAGGKRMRPIMVLLAAQYGERDREDVRKIAVALELIHMASLVHDDVIDNSEMRRGQQTVKSRWDNRVAMYTGDYIFSRSLKLASEIEIPEVHQILSHTMKEISLGEIEQIEDQYNWTQNVRTYFLRIKRKTALLMAISCQLGAIAAGAPEKVCRHLYYFGYYTGMSYQIIDDVLDFTATEKQLGKPAASDIKQGNVTLPTLIALRKENTAERLMTALKKGDKKTHDWDAIIQLIKDSGSTSEAEKVSTQYIKKAYDQLTYLPQTKTTKHMERIADYISKRKY</sequence>
<evidence type="ECO:0000313" key="7">
    <source>
        <dbReference type="EMBL" id="GGH78984.1"/>
    </source>
</evidence>
<evidence type="ECO:0000256" key="4">
    <source>
        <dbReference type="ARBA" id="ARBA00022723"/>
    </source>
</evidence>
<dbReference type="InterPro" id="IPR008949">
    <property type="entry name" value="Isoprenoid_synthase_dom_sf"/>
</dbReference>
<dbReference type="PANTHER" id="PTHR12001">
    <property type="entry name" value="GERANYLGERANYL PYROPHOSPHATE SYNTHASE"/>
    <property type="match status" value="1"/>
</dbReference>
<gene>
    <name evidence="7" type="primary">hepT</name>
    <name evidence="7" type="ORF">GCM10007096_13240</name>
</gene>
<protein>
    <submittedName>
        <fullName evidence="7">Heptaprenyl diphosphate synthase component 2</fullName>
    </submittedName>
</protein>
<dbReference type="Proteomes" id="UP000656813">
    <property type="component" value="Unassembled WGS sequence"/>
</dbReference>
<dbReference type="RefSeq" id="WP_188496612.1">
    <property type="nucleotide sequence ID" value="NZ_BMFV01000007.1"/>
</dbReference>
<comment type="cofactor">
    <cofactor evidence="1">
        <name>Mg(2+)</name>
        <dbReference type="ChEBI" id="CHEBI:18420"/>
    </cofactor>
</comment>
<keyword evidence="3 6" id="KW-0808">Transferase</keyword>
<reference evidence="7" key="2">
    <citation type="submission" date="2020-09" db="EMBL/GenBank/DDBJ databases">
        <authorList>
            <person name="Sun Q."/>
            <person name="Zhou Y."/>
        </authorList>
    </citation>
    <scope>NUCLEOTIDE SEQUENCE</scope>
    <source>
        <strain evidence="7">CGMCC 1.12777</strain>
    </source>
</reference>
<dbReference type="InterPro" id="IPR033749">
    <property type="entry name" value="Polyprenyl_synt_CS"/>
</dbReference>
<evidence type="ECO:0000256" key="1">
    <source>
        <dbReference type="ARBA" id="ARBA00001946"/>
    </source>
</evidence>
<dbReference type="SFLD" id="SFLDS00005">
    <property type="entry name" value="Isoprenoid_Synthase_Type_I"/>
    <property type="match status" value="1"/>
</dbReference>
<dbReference type="AlphaFoldDB" id="A0A8J3EKZ6"/>
<dbReference type="PANTHER" id="PTHR12001:SF69">
    <property type="entry name" value="ALL TRANS-POLYPRENYL-DIPHOSPHATE SYNTHASE PDSS1"/>
    <property type="match status" value="1"/>
</dbReference>
<organism evidence="7 8">
    <name type="scientific">Pullulanibacillus pueri</name>
    <dbReference type="NCBI Taxonomy" id="1437324"/>
    <lineage>
        <taxon>Bacteria</taxon>
        <taxon>Bacillati</taxon>
        <taxon>Bacillota</taxon>
        <taxon>Bacilli</taxon>
        <taxon>Bacillales</taxon>
        <taxon>Sporolactobacillaceae</taxon>
        <taxon>Pullulanibacillus</taxon>
    </lineage>
</organism>
<keyword evidence="8" id="KW-1185">Reference proteome</keyword>
<evidence type="ECO:0000256" key="6">
    <source>
        <dbReference type="RuleBase" id="RU004466"/>
    </source>
</evidence>
<evidence type="ECO:0000256" key="2">
    <source>
        <dbReference type="ARBA" id="ARBA00006706"/>
    </source>
</evidence>
<dbReference type="Gene3D" id="1.10.600.10">
    <property type="entry name" value="Farnesyl Diphosphate Synthase"/>
    <property type="match status" value="1"/>
</dbReference>
<dbReference type="GO" id="GO:0004659">
    <property type="term" value="F:prenyltransferase activity"/>
    <property type="evidence" value="ECO:0007669"/>
    <property type="project" value="InterPro"/>
</dbReference>
<dbReference type="SUPFAM" id="SSF48576">
    <property type="entry name" value="Terpenoid synthases"/>
    <property type="match status" value="1"/>
</dbReference>
<dbReference type="GO" id="GO:0008299">
    <property type="term" value="P:isoprenoid biosynthetic process"/>
    <property type="evidence" value="ECO:0007669"/>
    <property type="project" value="InterPro"/>
</dbReference>
<dbReference type="PROSITE" id="PS00723">
    <property type="entry name" value="POLYPRENYL_SYNTHASE_1"/>
    <property type="match status" value="1"/>
</dbReference>